<organism evidence="2">
    <name type="scientific">freshwater metagenome</name>
    <dbReference type="NCBI Taxonomy" id="449393"/>
    <lineage>
        <taxon>unclassified sequences</taxon>
        <taxon>metagenomes</taxon>
        <taxon>ecological metagenomes</taxon>
    </lineage>
</organism>
<accession>A0A094QZK4</accession>
<comment type="caution">
    <text evidence="2">The sequence shown here is derived from an EMBL/GenBank/DDBJ whole genome shotgun (WGS) entry which is preliminary data.</text>
</comment>
<reference evidence="2" key="1">
    <citation type="submission" date="2014-05" db="EMBL/GenBank/DDBJ databases">
        <title>Key roles for freshwater Actinobacteria revealed by deep metagenomic sequencing.</title>
        <authorList>
            <person name="Ghai R."/>
            <person name="Mizuno C.M."/>
            <person name="Picazo A."/>
            <person name="Camacho A."/>
            <person name="Rodriguez-Valera F."/>
        </authorList>
    </citation>
    <scope>NUCLEOTIDE SEQUENCE</scope>
</reference>
<feature type="transmembrane region" description="Helical" evidence="1">
    <location>
        <begin position="21"/>
        <end position="46"/>
    </location>
</feature>
<protein>
    <submittedName>
        <fullName evidence="2">Uncharacterized protein</fullName>
    </submittedName>
</protein>
<evidence type="ECO:0000313" key="2">
    <source>
        <dbReference type="EMBL" id="KGA20051.1"/>
    </source>
</evidence>
<keyword evidence="1" id="KW-0472">Membrane</keyword>
<name>A0A094QZK4_9ZZZZ</name>
<dbReference type="EMBL" id="JNSK01000006">
    <property type="protein sequence ID" value="KGA20051.1"/>
    <property type="molecule type" value="Genomic_DNA"/>
</dbReference>
<sequence>MLKRIQQICNSIKDDRGSISILTIALFLLTICLVMITTNIATVTIAKRNLTQNAESVAQRGAHFLDEEAYYTGKFNVITNVQNLFGHGPEDPGVPIDCDQAMKGISEALGDLARDSKILIQKGVHYLQVSEVDCDGRDIKVSLTAHVDLPFQLPFLKLGSVKLESSATTFNQRNNGFYLFGYRFS</sequence>
<proteinExistence type="predicted"/>
<keyword evidence="1" id="KW-0812">Transmembrane</keyword>
<dbReference type="AlphaFoldDB" id="A0A094QZK4"/>
<keyword evidence="1" id="KW-1133">Transmembrane helix</keyword>
<gene>
    <name evidence="2" type="ORF">GM50_3280</name>
</gene>
<evidence type="ECO:0000256" key="1">
    <source>
        <dbReference type="SAM" id="Phobius"/>
    </source>
</evidence>